<reference evidence="3 4" key="1">
    <citation type="journal article" date="2014" name="Nature">
        <title>Sequential evolution of bacterial morphology by co-option of a developmental regulator.</title>
        <authorList>
            <person name="Jiang C."/>
            <person name="Brown P.J."/>
            <person name="Ducret A."/>
            <person name="Brun Y.V."/>
        </authorList>
    </citation>
    <scope>NUCLEOTIDE SEQUENCE [LARGE SCALE GENOMIC DNA]</scope>
    <source>
        <strain evidence="3 4">DSM 16100</strain>
    </source>
</reference>
<feature type="domain" description="DUF4142" evidence="2">
    <location>
        <begin position="81"/>
        <end position="211"/>
    </location>
</feature>
<dbReference type="InterPro" id="IPR025419">
    <property type="entry name" value="DUF4142"/>
</dbReference>
<dbReference type="InterPro" id="IPR012347">
    <property type="entry name" value="Ferritin-like"/>
</dbReference>
<dbReference type="eggNOG" id="COG3652">
    <property type="taxonomic scope" value="Bacteria"/>
</dbReference>
<keyword evidence="1" id="KW-0732">Signal</keyword>
<dbReference type="EMBL" id="AWGB01000117">
    <property type="protein sequence ID" value="ESQ78437.1"/>
    <property type="molecule type" value="Genomic_DNA"/>
</dbReference>
<keyword evidence="4" id="KW-1185">Reference proteome</keyword>
<dbReference type="PATRIC" id="fig|1121022.4.peg.4721"/>
<dbReference type="STRING" id="1121022.GCA_000376105_02351"/>
<dbReference type="Gene3D" id="1.20.1260.10">
    <property type="match status" value="1"/>
</dbReference>
<gene>
    <name evidence="3" type="ORF">ABENE_23075</name>
</gene>
<accession>V4N941</accession>
<comment type="caution">
    <text evidence="3">The sequence shown here is derived from an EMBL/GenBank/DDBJ whole genome shotgun (WGS) entry which is preliminary data.</text>
</comment>
<sequence length="222" mass="22565">MDVMKTKLSYKITGAVVAIMAATALSASAQDATAPANPTVPPVTAPTTAPDAVPATPPIDQATTAMAPAAAPAMTADSGAAKDFIREAYMANEFSIAAAQLAATQGESAEVKATAKTVLDNGLKTRDGMVAAIQGATTDMHFDQNYTPEYQTKLGELKAAKGADFDAKYVAAQGEVNDKAESVFKSYAASGTDETVKTFAANTLPVLNANGDALDAVAQGGN</sequence>
<dbReference type="Pfam" id="PF13628">
    <property type="entry name" value="DUF4142"/>
    <property type="match status" value="1"/>
</dbReference>
<dbReference type="AlphaFoldDB" id="V4N941"/>
<evidence type="ECO:0000313" key="4">
    <source>
        <dbReference type="Proteomes" id="UP000017837"/>
    </source>
</evidence>
<proteinExistence type="predicted"/>
<name>V4N941_9CAUL</name>
<evidence type="ECO:0000256" key="1">
    <source>
        <dbReference type="SAM" id="SignalP"/>
    </source>
</evidence>
<organism evidence="3 4">
    <name type="scientific">Asticcacaulis benevestitus DSM 16100 = ATCC BAA-896</name>
    <dbReference type="NCBI Taxonomy" id="1121022"/>
    <lineage>
        <taxon>Bacteria</taxon>
        <taxon>Pseudomonadati</taxon>
        <taxon>Pseudomonadota</taxon>
        <taxon>Alphaproteobacteria</taxon>
        <taxon>Caulobacterales</taxon>
        <taxon>Caulobacteraceae</taxon>
        <taxon>Asticcacaulis</taxon>
    </lineage>
</organism>
<feature type="chain" id="PRO_5004723335" description="DUF4142 domain-containing protein" evidence="1">
    <location>
        <begin position="30"/>
        <end position="222"/>
    </location>
</feature>
<evidence type="ECO:0000259" key="2">
    <source>
        <dbReference type="Pfam" id="PF13628"/>
    </source>
</evidence>
<feature type="signal peptide" evidence="1">
    <location>
        <begin position="1"/>
        <end position="29"/>
    </location>
</feature>
<evidence type="ECO:0000313" key="3">
    <source>
        <dbReference type="EMBL" id="ESQ78437.1"/>
    </source>
</evidence>
<dbReference type="Proteomes" id="UP000017837">
    <property type="component" value="Unassembled WGS sequence"/>
</dbReference>
<protein>
    <recommendedName>
        <fullName evidence="2">DUF4142 domain-containing protein</fullName>
    </recommendedName>
</protein>